<evidence type="ECO:0000256" key="1">
    <source>
        <dbReference type="SAM" id="Phobius"/>
    </source>
</evidence>
<keyword evidence="1" id="KW-0812">Transmembrane</keyword>
<dbReference type="EMBL" id="JACRWE010000003">
    <property type="protein sequence ID" value="MBC5996522.1"/>
    <property type="molecule type" value="Genomic_DNA"/>
</dbReference>
<feature type="transmembrane region" description="Helical" evidence="1">
    <location>
        <begin position="37"/>
        <end position="58"/>
    </location>
</feature>
<feature type="transmembrane region" description="Helical" evidence="1">
    <location>
        <begin position="99"/>
        <end position="119"/>
    </location>
</feature>
<feature type="transmembrane region" description="Helical" evidence="1">
    <location>
        <begin position="7"/>
        <end position="25"/>
    </location>
</feature>
<accession>A0ABR7JNM8</accession>
<reference evidence="2 3" key="1">
    <citation type="submission" date="2020-08" db="EMBL/GenBank/DDBJ databases">
        <authorList>
            <person name="Liu C."/>
            <person name="Sun Q."/>
        </authorList>
    </citation>
    <scope>NUCLEOTIDE SEQUENCE [LARGE SCALE GENOMIC DNA]</scope>
    <source>
        <strain evidence="2 3">NSJ-18</strain>
    </source>
</reference>
<keyword evidence="1" id="KW-0472">Membrane</keyword>
<keyword evidence="3" id="KW-1185">Reference proteome</keyword>
<evidence type="ECO:0008006" key="4">
    <source>
        <dbReference type="Google" id="ProtNLM"/>
    </source>
</evidence>
<feature type="transmembrane region" description="Helical" evidence="1">
    <location>
        <begin position="70"/>
        <end position="87"/>
    </location>
</feature>
<dbReference type="Proteomes" id="UP000609849">
    <property type="component" value="Unassembled WGS sequence"/>
</dbReference>
<dbReference type="RefSeq" id="WP_153926012.1">
    <property type="nucleotide sequence ID" value="NZ_JACRWE010000003.1"/>
</dbReference>
<keyword evidence="1" id="KW-1133">Transmembrane helix</keyword>
<organism evidence="2 3">
    <name type="scientific">Romboutsia faecis</name>
    <dbReference type="NCBI Taxonomy" id="2764597"/>
    <lineage>
        <taxon>Bacteria</taxon>
        <taxon>Bacillati</taxon>
        <taxon>Bacillota</taxon>
        <taxon>Clostridia</taxon>
        <taxon>Peptostreptococcales</taxon>
        <taxon>Peptostreptococcaceae</taxon>
        <taxon>Romboutsia</taxon>
    </lineage>
</organism>
<evidence type="ECO:0000313" key="3">
    <source>
        <dbReference type="Proteomes" id="UP000609849"/>
    </source>
</evidence>
<protein>
    <recommendedName>
        <fullName evidence="4">Trypsin</fullName>
    </recommendedName>
</protein>
<name>A0ABR7JNM8_9FIRM</name>
<gene>
    <name evidence="2" type="ORF">H8923_07090</name>
</gene>
<evidence type="ECO:0000313" key="2">
    <source>
        <dbReference type="EMBL" id="MBC5996522.1"/>
    </source>
</evidence>
<comment type="caution">
    <text evidence="2">The sequence shown here is derived from an EMBL/GenBank/DDBJ whole genome shotgun (WGS) entry which is preliminary data.</text>
</comment>
<proteinExistence type="predicted"/>
<sequence>MKKYTVTSVFGIIGIISWAITILLRETYLVNIDIINFKLGVMPNISAAWFFIWMVEIIYEKIKKDFTFKISIKVSGIIFLMAVLSEVVHDMFLNSPFDIFDIMATILAIALYLIVLYVFERNKNLKHQF</sequence>